<organism evidence="1 2">
    <name type="scientific">Citrus sinensis</name>
    <name type="common">Sweet orange</name>
    <name type="synonym">Citrus aurantium var. sinensis</name>
    <dbReference type="NCBI Taxonomy" id="2711"/>
    <lineage>
        <taxon>Eukaryota</taxon>
        <taxon>Viridiplantae</taxon>
        <taxon>Streptophyta</taxon>
        <taxon>Embryophyta</taxon>
        <taxon>Tracheophyta</taxon>
        <taxon>Spermatophyta</taxon>
        <taxon>Magnoliopsida</taxon>
        <taxon>eudicotyledons</taxon>
        <taxon>Gunneridae</taxon>
        <taxon>Pentapetalae</taxon>
        <taxon>rosids</taxon>
        <taxon>malvids</taxon>
        <taxon>Sapindales</taxon>
        <taxon>Rutaceae</taxon>
        <taxon>Aurantioideae</taxon>
        <taxon>Citrus</taxon>
    </lineage>
</organism>
<evidence type="ECO:0000313" key="1">
    <source>
        <dbReference type="EMBL" id="KAH9695808.1"/>
    </source>
</evidence>
<keyword evidence="2" id="KW-1185">Reference proteome</keyword>
<sequence length="1075" mass="118935">MGMKVYWSFFAVTAIPVFCFLGVRASIVVAGNETDEVTLLEFKSVIIDDPLGVLASWNSSIHYCNWHGVTCAPRHRRVTVLDLQSLQLGGSISPHMGNLSFLQKLHLQNNKIVGNIPTEIGKLVNLQRLELWNNQLSGTIPSAIGDLQNLRILNLHKNKISANIPISIGNLKMLIKLDLSGNCLQGTIPSSFGQCENLVAVDLSNNNLSGTLSPQLIGLSALSLLNVSGNLLSGGISNNLGSCTSLEQLDMHGNLFEGPISSSLSSLRGLRVLDLSQNNLSGDIPKFLAGFELLQDLNLSYNNFEGMLPTKGIFKNTSATSVLGNNKLCGGIPEFQLPTCVPKKTKRNRWTLPLKLVIAIDIGLLLLTWILYSLLYCLVWKNKRENPTLRGNSIPREDPNSTNFLKLTYQEIYKATNGFSSTNLIATGNFSSVYVGILVDGTTTAVKVFNLAYSGGSKSFIAECDIMRTIRHRNIVKVVTAFSGADYQGKDFNALVYEFMPNGSLEEWLHPINGEDERHKAPRNLNSLKRLNIAIDIASALNYLHNDGIPSIAHCDLKPSNVLLDDEMTAHLGDFGIARFLPVETSFIDVMGTIGYVAPEYGMGYVSSYGDVYSFGILLLEMFTGLRPNDDMFNDELNLHNFVKSALPERAEEILDVVFFQEIEEEETMYKKASSTCTQSSIILECLISICRTGVACSAELPNERMKINDVESRLRLIKKKLLKTPVYEGKQTINNPSFKDLYNATNGFSSANLIGAGNFGSVYNGTLFDGTTIAVKVFNLIRPGGSKSFKSECKAAINIKHRNIVRVFTAFSGVDYQGARFKAVVYKFMPNGSLEEWLRGKDDTNWRPLNFNFLIKKKLDIAIDVACALRYLHCDCQPPIVHCNLKPSNVLLDDEMIGHVGDFGMARFLPAIDKQNRFICIKGSTGYIPLEYDLGCEASTYGDVYSFGILLLEMFTGIRPSDGIFTGKMNLRNFVKMALPQRAEEVVDDFNLQEIEEGRTMCMEVSSSSGSSAHASIILECFNSICEIGVACSAERPRERMKINDVESRLRLIRRKLLETPACLEVKQTTSMPP</sequence>
<keyword evidence="1" id="KW-0808">Transferase</keyword>
<dbReference type="EMBL" id="CM039177">
    <property type="protein sequence ID" value="KAH9695808.1"/>
    <property type="molecule type" value="Genomic_DNA"/>
</dbReference>
<evidence type="ECO:0000313" key="2">
    <source>
        <dbReference type="Proteomes" id="UP000829398"/>
    </source>
</evidence>
<protein>
    <submittedName>
        <fullName evidence="1">Protein kinase domain-containing protein</fullName>
    </submittedName>
</protein>
<gene>
    <name evidence="1" type="ORF">KPL71_022925</name>
</gene>
<comment type="caution">
    <text evidence="1">The sequence shown here is derived from an EMBL/GenBank/DDBJ whole genome shotgun (WGS) entry which is preliminary data.</text>
</comment>
<accession>A0ACB8IFQ5</accession>
<keyword evidence="1" id="KW-0418">Kinase</keyword>
<reference evidence="2" key="1">
    <citation type="journal article" date="2023" name="Hortic. Res.">
        <title>A chromosome-level phased genome enabling allele-level studies in sweet orange: a case study on citrus Huanglongbing tolerance.</title>
        <authorList>
            <person name="Wu B."/>
            <person name="Yu Q."/>
            <person name="Deng Z."/>
            <person name="Duan Y."/>
            <person name="Luo F."/>
            <person name="Gmitter F. Jr."/>
        </authorList>
    </citation>
    <scope>NUCLEOTIDE SEQUENCE [LARGE SCALE GENOMIC DNA]</scope>
    <source>
        <strain evidence="2">cv. Valencia</strain>
    </source>
</reference>
<proteinExistence type="predicted"/>
<name>A0ACB8IFQ5_CITSI</name>
<dbReference type="Proteomes" id="UP000829398">
    <property type="component" value="Chromosome 8"/>
</dbReference>